<evidence type="ECO:0000256" key="13">
    <source>
        <dbReference type="ARBA" id="ARBA00023015"/>
    </source>
</evidence>
<dbReference type="PROSITE" id="PS01187">
    <property type="entry name" value="EGF_CA"/>
    <property type="match status" value="3"/>
</dbReference>
<feature type="repeat" description="ANK" evidence="21">
    <location>
        <begin position="1077"/>
        <end position="1109"/>
    </location>
</feature>
<dbReference type="GO" id="GO:0048468">
    <property type="term" value="P:cell development"/>
    <property type="evidence" value="ECO:0007669"/>
    <property type="project" value="UniProtKB-ARBA"/>
</dbReference>
<dbReference type="Gene3D" id="2.10.25.10">
    <property type="entry name" value="Laminin"/>
    <property type="match status" value="11"/>
</dbReference>
<dbReference type="GO" id="GO:0051241">
    <property type="term" value="P:negative regulation of multicellular organismal process"/>
    <property type="evidence" value="ECO:0007669"/>
    <property type="project" value="UniProtKB-ARBA"/>
</dbReference>
<keyword evidence="20" id="KW-0539">Nucleus</keyword>
<feature type="domain" description="EGF-like" evidence="25">
    <location>
        <begin position="177"/>
        <end position="215"/>
    </location>
</feature>
<keyword evidence="17" id="KW-0010">Activator</keyword>
<dbReference type="GO" id="GO:0005634">
    <property type="term" value="C:nucleus"/>
    <property type="evidence" value="ECO:0007669"/>
    <property type="project" value="UniProtKB-SubCell"/>
</dbReference>
<evidence type="ECO:0000256" key="20">
    <source>
        <dbReference type="ARBA" id="ARBA00023242"/>
    </source>
</evidence>
<evidence type="ECO:0000256" key="8">
    <source>
        <dbReference type="ARBA" id="ARBA00022729"/>
    </source>
</evidence>
<dbReference type="SMART" id="SM00004">
    <property type="entry name" value="NL"/>
    <property type="match status" value="3"/>
</dbReference>
<evidence type="ECO:0000256" key="12">
    <source>
        <dbReference type="ARBA" id="ARBA00022989"/>
    </source>
</evidence>
<feature type="region of interest" description="Disordered" evidence="23">
    <location>
        <begin position="1510"/>
        <end position="1564"/>
    </location>
</feature>
<evidence type="ECO:0000256" key="19">
    <source>
        <dbReference type="ARBA" id="ARBA00023180"/>
    </source>
</evidence>
<feature type="compositionally biased region" description="Polar residues" evidence="23">
    <location>
        <begin position="1550"/>
        <end position="1564"/>
    </location>
</feature>
<dbReference type="SMART" id="SM00179">
    <property type="entry name" value="EGF_CA"/>
    <property type="match status" value="7"/>
</dbReference>
<feature type="domain" description="EGF-like" evidence="25">
    <location>
        <begin position="302"/>
        <end position="339"/>
    </location>
</feature>
<keyword evidence="16 22" id="KW-1015">Disulfide bond</keyword>
<dbReference type="InterPro" id="IPR035993">
    <property type="entry name" value="Notch-like_dom_sf"/>
</dbReference>
<dbReference type="FunFam" id="2.10.25.10:FF:000321">
    <property type="entry name" value="Protein delta homolog 1"/>
    <property type="match status" value="1"/>
</dbReference>
<keyword evidence="14 21" id="KW-0040">ANK repeat</keyword>
<dbReference type="InterPro" id="IPR000742">
    <property type="entry name" value="EGF"/>
</dbReference>
<dbReference type="PRINTS" id="PR01452">
    <property type="entry name" value="LNOTCHREPEAT"/>
</dbReference>
<dbReference type="Pfam" id="PF12661">
    <property type="entry name" value="hEGF"/>
    <property type="match status" value="4"/>
</dbReference>
<feature type="domain" description="LNR" evidence="26">
    <location>
        <begin position="624"/>
        <end position="661"/>
    </location>
</feature>
<evidence type="ECO:0000259" key="26">
    <source>
        <dbReference type="PROSITE" id="PS50258"/>
    </source>
</evidence>
<dbReference type="GO" id="GO:0080090">
    <property type="term" value="P:regulation of primary metabolic process"/>
    <property type="evidence" value="ECO:0007669"/>
    <property type="project" value="UniProtKB-ARBA"/>
</dbReference>
<dbReference type="OMA" id="ACPQVHT"/>
<evidence type="ECO:0000256" key="24">
    <source>
        <dbReference type="SAM" id="SignalP"/>
    </source>
</evidence>
<dbReference type="InterPro" id="IPR018097">
    <property type="entry name" value="EGF_Ca-bd_CS"/>
</dbReference>
<dbReference type="SUPFAM" id="SSF90193">
    <property type="entry name" value="Notch domain"/>
    <property type="match status" value="2"/>
</dbReference>
<feature type="domain" description="EGF-like" evidence="25">
    <location>
        <begin position="217"/>
        <end position="255"/>
    </location>
</feature>
<keyword evidence="7" id="KW-0812">Transmembrane</keyword>
<feature type="disulfide bond" evidence="22">
    <location>
        <begin position="205"/>
        <end position="214"/>
    </location>
</feature>
<evidence type="ECO:0000256" key="17">
    <source>
        <dbReference type="ARBA" id="ARBA00023159"/>
    </source>
</evidence>
<dbReference type="STRING" id="400682.A0A1X7VCQ2"/>
<proteinExistence type="predicted"/>
<reference evidence="27" key="1">
    <citation type="submission" date="2017-05" db="UniProtKB">
        <authorList>
            <consortium name="EnsemblMetazoa"/>
        </authorList>
    </citation>
    <scope>IDENTIFICATION</scope>
</reference>
<dbReference type="InterPro" id="IPR036770">
    <property type="entry name" value="Ankyrin_rpt-contain_sf"/>
</dbReference>
<dbReference type="GO" id="GO:0003002">
    <property type="term" value="P:regionalization"/>
    <property type="evidence" value="ECO:0007669"/>
    <property type="project" value="UniProtKB-ARBA"/>
</dbReference>
<keyword evidence="9" id="KW-0677">Repeat</keyword>
<feature type="region of interest" description="Disordered" evidence="23">
    <location>
        <begin position="1596"/>
        <end position="1618"/>
    </location>
</feature>
<keyword evidence="6" id="KW-0597">Phosphoprotein</keyword>
<name>A0A1X7VCQ2_AMPQE</name>
<dbReference type="PANTHER" id="PTHR24033:SF151">
    <property type="entry name" value="NOTCH 2"/>
    <property type="match status" value="1"/>
</dbReference>
<dbReference type="Gene3D" id="4.10.470.20">
    <property type="match status" value="2"/>
</dbReference>
<feature type="domain" description="EGF-like" evidence="25">
    <location>
        <begin position="480"/>
        <end position="515"/>
    </location>
</feature>
<dbReference type="SUPFAM" id="SSF57196">
    <property type="entry name" value="EGF/Laminin"/>
    <property type="match status" value="7"/>
</dbReference>
<dbReference type="InterPro" id="IPR002110">
    <property type="entry name" value="Ankyrin_rpt"/>
</dbReference>
<dbReference type="InterPro" id="IPR051830">
    <property type="entry name" value="NOTCH_homolog"/>
</dbReference>
<dbReference type="GO" id="GO:0005509">
    <property type="term" value="F:calcium ion binding"/>
    <property type="evidence" value="ECO:0007669"/>
    <property type="project" value="InterPro"/>
</dbReference>
<keyword evidence="11" id="KW-0914">Notch signaling pathway</keyword>
<dbReference type="PANTHER" id="PTHR24033">
    <property type="entry name" value="EGF-LIKE DOMAIN-CONTAINING PROTEIN"/>
    <property type="match status" value="1"/>
</dbReference>
<evidence type="ECO:0000256" key="2">
    <source>
        <dbReference type="ARBA" id="ARBA00004247"/>
    </source>
</evidence>
<keyword evidence="5 22" id="KW-0245">EGF-like domain</keyword>
<dbReference type="InParanoid" id="A0A1X7VCQ2"/>
<evidence type="ECO:0000256" key="23">
    <source>
        <dbReference type="SAM" id="MobiDB-lite"/>
    </source>
</evidence>
<feature type="disulfide bond" evidence="22">
    <location>
        <begin position="126"/>
        <end position="135"/>
    </location>
</feature>
<dbReference type="Pfam" id="PF12796">
    <property type="entry name" value="Ank_2"/>
    <property type="match status" value="2"/>
</dbReference>
<feature type="disulfide bond" evidence="22">
    <location>
        <begin position="107"/>
        <end position="124"/>
    </location>
</feature>
<dbReference type="InterPro" id="IPR000800">
    <property type="entry name" value="Notch_dom"/>
</dbReference>
<sequence length="1667" mass="178354">MTLARTLFLLLACMVVYSSCTCSQTCVHGTCDSANTCICDQNWFGTNCTEFACNPNNNPCLNGATCSRGEGNDFICHCAEGYSGTLCDGNDGRIPITLCNHTSSTSCNYDGTCIVDPYTGNETCVCQFGRSGPTCNDVVNYCHVYPCYNGGTCILTSDGYYKCICPPAFDQSPNCLIRNPCSNGTSPCLNGGTCYSVNGTNACLCPPGFSGDICNISLSNCDPSPCVNGGTCNDMSDFTDYTCSCPPSYSGKNCQNYTDPCDGFECLNGGVCDSSQLSDDGSTYTTSCNCSAGFEGERCERDIDECTRFSPCLHGATCINQYDGYQCSCAPGYNGTRCENNINDCSPVNPCQNGGKCTDGLNSFTCDCSGTGFTGLTCNVSTNTTCSSLGCFFGGNCQFDSFSNRDKCSCPEGYYGELCLFKVQTCFLTKSCSVSGTSHCSQNNDCICKTGYTGPTCNTTDPCATNQTSDPSCSCPPKLTPGECCSDCANGGTCLYLDGRKTCICPLGWGGSDCTQDVDECSTNPCQNGMCINTDGNYTCTCASGYTGRNCEVYNGSCTNSTCDNGGVCRETGEGPKCVCPHANCSSLANNSICDLHCFTPACGYDSSDCTFNGNRTTSIWSQCPFTDCRSSYKDGVCDQKCNNAPCLYDGNDCLFSLPSCPQQNITRCSGLVGNGVCDLYCNTTQCPFDTVDCAKQVYLPGTLIMILFSLPSVQFDHSHIEPFRRSLGRLINAEVEVLSYSNISKEEASMYIDNTRIDAPLSYWKVTMLINIQYCVQACPTSIEQVIRIVRASSGSVKLDDFGIVEAIEGSPPPPPSSPTTPPNNSASATSIIVIIVSVSVSILIVVLVVGVLGKRVRDNGGVGKVLKKVRSRGIWHVDGRDQTNNSGSNTQDTTDLDRRSSSPECVADSFSQTDRRGYYIWQPIKVSVDGEESGSVAVIGERGKDLRRWTPLHCETVRFSGDNTLQDILMRDHSQLDAQGPGGFTPLMIAIVSQEKKNRHKLITVRTDSSSSSSDQSERDILMTNCAPSYSHPGAVDGMILPGHYPGHHPPHISPYSPVGILVSHCANVNITNDYGQTALHLAAKLGREDYIHILLSAKADPNIQDMWGQTALHVAIGAATPGAFKALLAYPKTSMELKSMGGVTPLIMCVKMANHPMLQQLITKNVDIAATDNEGRTAVHWAAMINNIEALKMLIKQGPDNIKDAPNGRGETALYLACREGATECVRYLLFECFANNTLMDMLDKSPLQIAYERQHADVVELLKQANQASCAMPIPPPPSSYNHKVHVSSANPMFSRANTIKMEPGLPSPHIPPSYQQSLASNLPIGMSYPLPPRNGLYPLRLLPPTTTNQGVPLMQHSDQEGGGGGPGIPRVSSIEAELEQLVSLAFTYPSPISHTTSPATQGISSFEQTSPGHSTPGEGVSPGLSHHQDYSPASSNSPSVYPVSNQTTPPASHVTTPPASHLGGAGSQPLKHLPLSTGYSQDYQPNSVSSVDQLSYNTALQSITHAHLPGGHSPPIAPMTSPDPLSLPLASSSQPNGLSPGGQGTSFTTKENHSPSTGYQCFPSPPKEVGEYCYPKPHTVDPTADIINSLTPSPEDYSSQQTSVETSSPSQYLPQHQSTVLRHYAYDYSAATYNPAQLCEGEYHQQHLPGISVSYNAHESTV</sequence>
<feature type="domain" description="EGF-like" evidence="25">
    <location>
        <begin position="138"/>
        <end position="176"/>
    </location>
</feature>
<feature type="disulfide bond" evidence="22">
    <location>
        <begin position="521"/>
        <end position="531"/>
    </location>
</feature>
<dbReference type="OrthoDB" id="283575at2759"/>
<organism evidence="27">
    <name type="scientific">Amphimedon queenslandica</name>
    <name type="common">Sponge</name>
    <dbReference type="NCBI Taxonomy" id="400682"/>
    <lineage>
        <taxon>Eukaryota</taxon>
        <taxon>Metazoa</taxon>
        <taxon>Porifera</taxon>
        <taxon>Demospongiae</taxon>
        <taxon>Heteroscleromorpha</taxon>
        <taxon>Haplosclerida</taxon>
        <taxon>Niphatidae</taxon>
        <taxon>Amphimedon</taxon>
    </lineage>
</organism>
<evidence type="ECO:0000256" key="5">
    <source>
        <dbReference type="ARBA" id="ARBA00022536"/>
    </source>
</evidence>
<evidence type="ECO:0000256" key="9">
    <source>
        <dbReference type="ARBA" id="ARBA00022737"/>
    </source>
</evidence>
<dbReference type="GO" id="GO:0060255">
    <property type="term" value="P:regulation of macromolecule metabolic process"/>
    <property type="evidence" value="ECO:0007669"/>
    <property type="project" value="UniProtKB-ARBA"/>
</dbReference>
<evidence type="ECO:0000256" key="7">
    <source>
        <dbReference type="ARBA" id="ARBA00022692"/>
    </source>
</evidence>
<feature type="disulfide bond" evidence="22">
    <location>
        <begin position="290"/>
        <end position="299"/>
    </location>
</feature>
<evidence type="ECO:0000256" key="6">
    <source>
        <dbReference type="ARBA" id="ARBA00022553"/>
    </source>
</evidence>
<dbReference type="PROSITE" id="PS50088">
    <property type="entry name" value="ANK_REPEAT"/>
    <property type="match status" value="2"/>
</dbReference>
<accession>A0A1X7VCQ2</accession>
<dbReference type="CDD" id="cd00054">
    <property type="entry name" value="EGF_CA"/>
    <property type="match status" value="5"/>
</dbReference>
<feature type="domain" description="EGF-like" evidence="25">
    <location>
        <begin position="95"/>
        <end position="136"/>
    </location>
</feature>
<feature type="region of interest" description="Disordered" evidence="23">
    <location>
        <begin position="1398"/>
        <end position="1492"/>
    </location>
</feature>
<dbReference type="Gene3D" id="1.25.40.20">
    <property type="entry name" value="Ankyrin repeat-containing domain"/>
    <property type="match status" value="1"/>
</dbReference>
<feature type="disulfide bond" evidence="22">
    <location>
        <begin position="78"/>
        <end position="87"/>
    </location>
</feature>
<evidence type="ECO:0000256" key="3">
    <source>
        <dbReference type="ARBA" id="ARBA00022473"/>
    </source>
</evidence>
<evidence type="ECO:0008006" key="28">
    <source>
        <dbReference type="Google" id="ProtNLM"/>
    </source>
</evidence>
<dbReference type="PROSITE" id="PS50258">
    <property type="entry name" value="LNR"/>
    <property type="match status" value="1"/>
</dbReference>
<feature type="domain" description="EGF-like" evidence="25">
    <location>
        <begin position="517"/>
        <end position="552"/>
    </location>
</feature>
<feature type="compositionally biased region" description="Low complexity" evidence="23">
    <location>
        <begin position="1435"/>
        <end position="1450"/>
    </location>
</feature>
<feature type="domain" description="EGF-like" evidence="25">
    <location>
        <begin position="49"/>
        <end position="88"/>
    </location>
</feature>
<dbReference type="Pfam" id="PF00066">
    <property type="entry name" value="Notch"/>
    <property type="match status" value="3"/>
</dbReference>
<evidence type="ECO:0000256" key="15">
    <source>
        <dbReference type="ARBA" id="ARBA00023136"/>
    </source>
</evidence>
<dbReference type="PROSITE" id="PS50297">
    <property type="entry name" value="ANK_REP_REGION"/>
    <property type="match status" value="2"/>
</dbReference>
<feature type="domain" description="EGF-like" evidence="25">
    <location>
        <begin position="382"/>
        <end position="420"/>
    </location>
</feature>
<feature type="region of interest" description="Disordered" evidence="23">
    <location>
        <begin position="879"/>
        <end position="911"/>
    </location>
</feature>
<dbReference type="FunFam" id="2.10.25.10:FF:000031">
    <property type="entry name" value="neurogenic locus notch homolog protein 3"/>
    <property type="match status" value="1"/>
</dbReference>
<dbReference type="EnsemblMetazoa" id="Aqu2.1.37297_001">
    <property type="protein sequence ID" value="Aqu2.1.37297_001"/>
    <property type="gene ID" value="Aqu2.1.37297"/>
</dbReference>
<dbReference type="GO" id="GO:0007219">
    <property type="term" value="P:Notch signaling pathway"/>
    <property type="evidence" value="ECO:0007669"/>
    <property type="project" value="UniProtKB-KW"/>
</dbReference>
<keyword evidence="15" id="KW-0472">Membrane</keyword>
<feature type="chain" id="PRO_5010889789" description="Notch" evidence="24">
    <location>
        <begin position="19"/>
        <end position="1667"/>
    </location>
</feature>
<feature type="disulfide bond" evidence="22">
    <location>
        <begin position="391"/>
        <end position="408"/>
    </location>
</feature>
<keyword evidence="8 24" id="KW-0732">Signal</keyword>
<evidence type="ECO:0000256" key="11">
    <source>
        <dbReference type="ARBA" id="ARBA00022976"/>
    </source>
</evidence>
<feature type="disulfide bond" evidence="22">
    <location>
        <begin position="226"/>
        <end position="243"/>
    </location>
</feature>
<feature type="compositionally biased region" description="Polar residues" evidence="23">
    <location>
        <begin position="884"/>
        <end position="895"/>
    </location>
</feature>
<comment type="subcellular location">
    <subcellularLocation>
        <location evidence="2">Apical cell membrane</location>
        <topology evidence="2">Single-pass type I membrane protein</topology>
    </subcellularLocation>
    <subcellularLocation>
        <location evidence="1">Nucleus</location>
    </subcellularLocation>
</comment>
<evidence type="ECO:0000256" key="21">
    <source>
        <dbReference type="PROSITE-ProRule" id="PRU00023"/>
    </source>
</evidence>
<feature type="signal peptide" evidence="24">
    <location>
        <begin position="1"/>
        <end position="18"/>
    </location>
</feature>
<evidence type="ECO:0000259" key="25">
    <source>
        <dbReference type="PROSITE" id="PS50026"/>
    </source>
</evidence>
<feature type="disulfide bond" evidence="22">
    <location>
        <begin position="505"/>
        <end position="514"/>
    </location>
</feature>
<feature type="disulfide bond" evidence="22">
    <location>
        <begin position="410"/>
        <end position="419"/>
    </location>
</feature>
<protein>
    <recommendedName>
        <fullName evidence="28">Notch</fullName>
    </recommendedName>
</protein>
<keyword evidence="12" id="KW-1133">Transmembrane helix</keyword>
<keyword evidence="18" id="KW-0804">Transcription</keyword>
<dbReference type="InterPro" id="IPR001881">
    <property type="entry name" value="EGF-like_Ca-bd_dom"/>
</dbReference>
<feature type="region of interest" description="Disordered" evidence="23">
    <location>
        <begin position="1349"/>
        <end position="1375"/>
    </location>
</feature>
<keyword evidence="13" id="KW-0805">Transcription regulation</keyword>
<dbReference type="PROSITE" id="PS00022">
    <property type="entry name" value="EGF_1"/>
    <property type="match status" value="10"/>
</dbReference>
<dbReference type="PRINTS" id="PR01983">
    <property type="entry name" value="NOTCH"/>
</dbReference>
<comment type="caution">
    <text evidence="22">Lacks conserved residue(s) required for the propagation of feature annotation.</text>
</comment>
<feature type="compositionally biased region" description="Polar residues" evidence="23">
    <location>
        <begin position="1482"/>
        <end position="1492"/>
    </location>
</feature>
<dbReference type="GO" id="GO:0051093">
    <property type="term" value="P:negative regulation of developmental process"/>
    <property type="evidence" value="ECO:0007669"/>
    <property type="project" value="UniProtKB-ARBA"/>
</dbReference>
<dbReference type="GO" id="GO:0008593">
    <property type="term" value="P:regulation of Notch signaling pathway"/>
    <property type="evidence" value="ECO:0007669"/>
    <property type="project" value="UniProtKB-ARBA"/>
</dbReference>
<feature type="compositionally biased region" description="Polar residues" evidence="23">
    <location>
        <begin position="1398"/>
        <end position="1418"/>
    </location>
</feature>
<dbReference type="Pfam" id="PF00023">
    <property type="entry name" value="Ank"/>
    <property type="match status" value="1"/>
</dbReference>
<dbReference type="InterPro" id="IPR000152">
    <property type="entry name" value="EGF-type_Asp/Asn_hydroxyl_site"/>
</dbReference>
<feature type="compositionally biased region" description="Polar residues" evidence="23">
    <location>
        <begin position="1451"/>
        <end position="1463"/>
    </location>
</feature>
<feature type="disulfide bond" evidence="22">
    <location>
        <begin position="484"/>
        <end position="494"/>
    </location>
</feature>
<keyword evidence="19" id="KW-0325">Glycoprotein</keyword>
<evidence type="ECO:0000256" key="1">
    <source>
        <dbReference type="ARBA" id="ARBA00004123"/>
    </source>
</evidence>
<keyword evidence="4" id="KW-1003">Cell membrane</keyword>
<dbReference type="SUPFAM" id="SSF48403">
    <property type="entry name" value="Ankyrin repeat"/>
    <property type="match status" value="1"/>
</dbReference>
<dbReference type="SMART" id="SM00248">
    <property type="entry name" value="ANK"/>
    <property type="match status" value="7"/>
</dbReference>
<feature type="domain" description="EGF-like" evidence="25">
    <location>
        <begin position="554"/>
        <end position="586"/>
    </location>
</feature>
<dbReference type="SMART" id="SM00181">
    <property type="entry name" value="EGF"/>
    <property type="match status" value="14"/>
</dbReference>
<feature type="disulfide bond" evidence="22">
    <location>
        <begin position="542"/>
        <end position="551"/>
    </location>
</feature>
<dbReference type="GO" id="GO:0009967">
    <property type="term" value="P:positive regulation of signal transduction"/>
    <property type="evidence" value="ECO:0007669"/>
    <property type="project" value="UniProtKB-ARBA"/>
</dbReference>
<evidence type="ECO:0000256" key="10">
    <source>
        <dbReference type="ARBA" id="ARBA00022782"/>
    </source>
</evidence>
<feature type="disulfide bond" evidence="22">
    <location>
        <begin position="245"/>
        <end position="254"/>
    </location>
</feature>
<feature type="compositionally biased region" description="Low complexity" evidence="23">
    <location>
        <begin position="1527"/>
        <end position="1538"/>
    </location>
</feature>
<dbReference type="PROSITE" id="PS50026">
    <property type="entry name" value="EGF_3"/>
    <property type="match status" value="12"/>
</dbReference>
<keyword evidence="10" id="KW-0221">Differentiation</keyword>
<evidence type="ECO:0000256" key="16">
    <source>
        <dbReference type="ARBA" id="ARBA00023157"/>
    </source>
</evidence>
<feature type="disulfide bond" evidence="22">
    <location>
        <begin position="329"/>
        <end position="338"/>
    </location>
</feature>
<dbReference type="eggNOG" id="KOG1217">
    <property type="taxonomic scope" value="Eukaryota"/>
</dbReference>
<dbReference type="PROSITE" id="PS01186">
    <property type="entry name" value="EGF_2"/>
    <property type="match status" value="8"/>
</dbReference>
<feature type="domain" description="EGF-like" evidence="25">
    <location>
        <begin position="341"/>
        <end position="379"/>
    </location>
</feature>
<dbReference type="PROSITE" id="PS00010">
    <property type="entry name" value="ASX_HYDROXYL"/>
    <property type="match status" value="3"/>
</dbReference>
<feature type="repeat" description="ANK" evidence="21">
    <location>
        <begin position="1177"/>
        <end position="1203"/>
    </location>
</feature>
<evidence type="ECO:0000256" key="22">
    <source>
        <dbReference type="PROSITE-ProRule" id="PRU00076"/>
    </source>
</evidence>
<evidence type="ECO:0000256" key="18">
    <source>
        <dbReference type="ARBA" id="ARBA00023163"/>
    </source>
</evidence>
<evidence type="ECO:0000256" key="4">
    <source>
        <dbReference type="ARBA" id="ARBA00022475"/>
    </source>
</evidence>
<dbReference type="InterPro" id="IPR013032">
    <property type="entry name" value="EGF-like_CS"/>
</dbReference>
<dbReference type="Pfam" id="PF00008">
    <property type="entry name" value="EGF"/>
    <property type="match status" value="4"/>
</dbReference>
<evidence type="ECO:0000313" key="27">
    <source>
        <dbReference type="EnsemblMetazoa" id="Aqu2.1.37297_001"/>
    </source>
</evidence>
<evidence type="ECO:0000256" key="14">
    <source>
        <dbReference type="ARBA" id="ARBA00023043"/>
    </source>
</evidence>
<feature type="domain" description="EGF-like" evidence="25">
    <location>
        <begin position="257"/>
        <end position="300"/>
    </location>
</feature>
<keyword evidence="3" id="KW-0217">Developmental protein</keyword>
<dbReference type="FunFam" id="2.10.25.10:FF:000565">
    <property type="entry name" value="Predicted protein"/>
    <property type="match status" value="1"/>
</dbReference>
<dbReference type="GO" id="GO:0016324">
    <property type="term" value="C:apical plasma membrane"/>
    <property type="evidence" value="ECO:0007669"/>
    <property type="project" value="UniProtKB-SubCell"/>
</dbReference>